<keyword evidence="5" id="KW-0472">Membrane</keyword>
<proteinExistence type="predicted"/>
<comment type="subcellular location">
    <subcellularLocation>
        <location evidence="1">Membrane</location>
        <topology evidence="1">Single-pass type I membrane protein</topology>
    </subcellularLocation>
</comment>
<feature type="domain" description="Receptor ligand binding region" evidence="8">
    <location>
        <begin position="39"/>
        <end position="198"/>
    </location>
</feature>
<keyword evidence="3" id="KW-0732">Signal</keyword>
<dbReference type="SUPFAM" id="SSF53822">
    <property type="entry name" value="Periplasmic binding protein-like I"/>
    <property type="match status" value="1"/>
</dbReference>
<evidence type="ECO:0000259" key="8">
    <source>
        <dbReference type="Pfam" id="PF01094"/>
    </source>
</evidence>
<dbReference type="InterPro" id="IPR052612">
    <property type="entry name" value="ANP_Clearance_Receptor"/>
</dbReference>
<keyword evidence="2" id="KW-0812">Transmembrane</keyword>
<evidence type="ECO:0000256" key="3">
    <source>
        <dbReference type="ARBA" id="ARBA00022729"/>
    </source>
</evidence>
<evidence type="ECO:0000256" key="1">
    <source>
        <dbReference type="ARBA" id="ARBA00004479"/>
    </source>
</evidence>
<organism evidence="9 10">
    <name type="scientific">Priapulus caudatus</name>
    <name type="common">Priapulid worm</name>
    <dbReference type="NCBI Taxonomy" id="37621"/>
    <lineage>
        <taxon>Eukaryota</taxon>
        <taxon>Metazoa</taxon>
        <taxon>Ecdysozoa</taxon>
        <taxon>Scalidophora</taxon>
        <taxon>Priapulida</taxon>
        <taxon>Priapulimorpha</taxon>
        <taxon>Priapulimorphida</taxon>
        <taxon>Priapulidae</taxon>
        <taxon>Priapulus</taxon>
    </lineage>
</organism>
<dbReference type="PRINTS" id="PR00255">
    <property type="entry name" value="NATPEPTIDER"/>
</dbReference>
<keyword evidence="9" id="KW-1185">Reference proteome</keyword>
<sequence length="198" mass="22730">MTRTLGQFRKVGLSFVDILEFYGWQRAGILSSNWSLYKKAARAINDVILLVMPATDRRDIMMHAYLTHDLILDAYMTKGDYVFFIIDMVPNDDVIGSAQTWWGTDNRNEEARQAFESVFRISLAALTETQVNQFRGDKYSPFLHDAVTLYALSLNKTLYQGAYYRNGTLILENAKHIYFKGISGDVLINDNGDRLLDY</sequence>
<accession>A0ABM1EIN8</accession>
<keyword evidence="7" id="KW-0325">Glycoprotein</keyword>
<keyword evidence="4" id="KW-1133">Transmembrane helix</keyword>
<evidence type="ECO:0000256" key="4">
    <source>
        <dbReference type="ARBA" id="ARBA00022989"/>
    </source>
</evidence>
<keyword evidence="6" id="KW-0675">Receptor</keyword>
<reference evidence="10" key="1">
    <citation type="submission" date="2025-08" db="UniProtKB">
        <authorList>
            <consortium name="RefSeq"/>
        </authorList>
    </citation>
    <scope>IDENTIFICATION</scope>
</reference>
<evidence type="ECO:0000256" key="5">
    <source>
        <dbReference type="ARBA" id="ARBA00023136"/>
    </source>
</evidence>
<dbReference type="Pfam" id="PF01094">
    <property type="entry name" value="ANF_receptor"/>
    <property type="match status" value="1"/>
</dbReference>
<dbReference type="InterPro" id="IPR001170">
    <property type="entry name" value="ANPR/GUC"/>
</dbReference>
<evidence type="ECO:0000256" key="7">
    <source>
        <dbReference type="ARBA" id="ARBA00023180"/>
    </source>
</evidence>
<dbReference type="PANTHER" id="PTHR44755">
    <property type="entry name" value="NATRIURETIC PEPTIDE RECEPTOR 3-RELATED"/>
    <property type="match status" value="1"/>
</dbReference>
<evidence type="ECO:0000313" key="10">
    <source>
        <dbReference type="RefSeq" id="XP_014672059.1"/>
    </source>
</evidence>
<dbReference type="PANTHER" id="PTHR44755:SF8">
    <property type="entry name" value="RECEPTOR LIGAND BINDING REGION DOMAIN-CONTAINING PROTEIN"/>
    <property type="match status" value="1"/>
</dbReference>
<evidence type="ECO:0000256" key="6">
    <source>
        <dbReference type="ARBA" id="ARBA00023170"/>
    </source>
</evidence>
<dbReference type="RefSeq" id="XP_014672059.1">
    <property type="nucleotide sequence ID" value="XM_014816573.1"/>
</dbReference>
<evidence type="ECO:0000256" key="2">
    <source>
        <dbReference type="ARBA" id="ARBA00022692"/>
    </source>
</evidence>
<name>A0ABM1EIN8_PRICU</name>
<dbReference type="CDD" id="cd06352">
    <property type="entry name" value="PBP1_NPR_GC-like"/>
    <property type="match status" value="1"/>
</dbReference>
<dbReference type="Gene3D" id="3.40.50.2300">
    <property type="match status" value="1"/>
</dbReference>
<dbReference type="Proteomes" id="UP000695022">
    <property type="component" value="Unplaced"/>
</dbReference>
<dbReference type="InterPro" id="IPR001828">
    <property type="entry name" value="ANF_lig-bd_rcpt"/>
</dbReference>
<evidence type="ECO:0000313" key="9">
    <source>
        <dbReference type="Proteomes" id="UP000695022"/>
    </source>
</evidence>
<dbReference type="InterPro" id="IPR028082">
    <property type="entry name" value="Peripla_BP_I"/>
</dbReference>
<protein>
    <submittedName>
        <fullName evidence="10">Atrial natriuretic peptide receptor 3-like</fullName>
    </submittedName>
</protein>
<dbReference type="GeneID" id="106812651"/>
<gene>
    <name evidence="10" type="primary">LOC106812651</name>
</gene>